<comment type="caution">
    <text evidence="2">The sequence shown here is derived from an EMBL/GenBank/DDBJ whole genome shotgun (WGS) entry which is preliminary data.</text>
</comment>
<feature type="region of interest" description="Disordered" evidence="1">
    <location>
        <begin position="1"/>
        <end position="34"/>
    </location>
</feature>
<feature type="region of interest" description="Disordered" evidence="1">
    <location>
        <begin position="46"/>
        <end position="101"/>
    </location>
</feature>
<feature type="compositionally biased region" description="Basic and acidic residues" evidence="1">
    <location>
        <begin position="20"/>
        <end position="34"/>
    </location>
</feature>
<keyword evidence="3" id="KW-1185">Reference proteome</keyword>
<name>A0AAV6FIY0_9TELE</name>
<gene>
    <name evidence="2" type="ORF">AALO_G00279090</name>
</gene>
<proteinExistence type="predicted"/>
<reference evidence="2" key="1">
    <citation type="submission" date="2020-10" db="EMBL/GenBank/DDBJ databases">
        <title>Chromosome-scale genome assembly of the Allis shad, Alosa alosa.</title>
        <authorList>
            <person name="Margot Z."/>
            <person name="Christophe K."/>
            <person name="Cabau C."/>
            <person name="Louis A."/>
            <person name="Berthelot C."/>
            <person name="Parey E."/>
            <person name="Roest Crollius H."/>
            <person name="Montfort J."/>
            <person name="Robinson-Rechavi M."/>
            <person name="Bucao C."/>
            <person name="Bouchez O."/>
            <person name="Gislard M."/>
            <person name="Lluch J."/>
            <person name="Milhes M."/>
            <person name="Lampietro C."/>
            <person name="Lopez Roques C."/>
            <person name="Donnadieu C."/>
            <person name="Braasch I."/>
            <person name="Desvignes T."/>
            <person name="Postlethwait J."/>
            <person name="Bobe J."/>
            <person name="Guiguen Y."/>
        </authorList>
    </citation>
    <scope>NUCLEOTIDE SEQUENCE</scope>
    <source>
        <strain evidence="2">M-15738</strain>
        <tissue evidence="2">Blood</tissue>
    </source>
</reference>
<protein>
    <submittedName>
        <fullName evidence="2">Uncharacterized protein</fullName>
    </submittedName>
</protein>
<accession>A0AAV6FIY0</accession>
<evidence type="ECO:0000313" key="3">
    <source>
        <dbReference type="Proteomes" id="UP000823561"/>
    </source>
</evidence>
<dbReference type="EMBL" id="JADWDJ010000022">
    <property type="protein sequence ID" value="KAG5262804.1"/>
    <property type="molecule type" value="Genomic_DNA"/>
</dbReference>
<organism evidence="2 3">
    <name type="scientific">Alosa alosa</name>
    <name type="common">allis shad</name>
    <dbReference type="NCBI Taxonomy" id="278164"/>
    <lineage>
        <taxon>Eukaryota</taxon>
        <taxon>Metazoa</taxon>
        <taxon>Chordata</taxon>
        <taxon>Craniata</taxon>
        <taxon>Vertebrata</taxon>
        <taxon>Euteleostomi</taxon>
        <taxon>Actinopterygii</taxon>
        <taxon>Neopterygii</taxon>
        <taxon>Teleostei</taxon>
        <taxon>Clupei</taxon>
        <taxon>Clupeiformes</taxon>
        <taxon>Clupeoidei</taxon>
        <taxon>Clupeidae</taxon>
        <taxon>Alosa</taxon>
    </lineage>
</organism>
<evidence type="ECO:0000256" key="1">
    <source>
        <dbReference type="SAM" id="MobiDB-lite"/>
    </source>
</evidence>
<feature type="compositionally biased region" description="Basic and acidic residues" evidence="1">
    <location>
        <begin position="55"/>
        <end position="67"/>
    </location>
</feature>
<dbReference type="Proteomes" id="UP000823561">
    <property type="component" value="Chromosome 22"/>
</dbReference>
<evidence type="ECO:0000313" key="2">
    <source>
        <dbReference type="EMBL" id="KAG5262804.1"/>
    </source>
</evidence>
<sequence>MQKATEERLREHREKRRKRLQEIEKNEEKGRKVEHKTEMIKLLLNDEEGYHKRKEKSERQEIDEKRVIKSNRRRETKCIRNCPEWKGNRASGGTEDREQTA</sequence>
<dbReference type="AlphaFoldDB" id="A0AAV6FIY0"/>
<feature type="compositionally biased region" description="Basic and acidic residues" evidence="1">
    <location>
        <begin position="1"/>
        <end position="12"/>
    </location>
</feature>